<evidence type="ECO:0000256" key="1">
    <source>
        <dbReference type="SAM" id="MobiDB-lite"/>
    </source>
</evidence>
<organism evidence="2 3">
    <name type="scientific">Stylosanthes scabra</name>
    <dbReference type="NCBI Taxonomy" id="79078"/>
    <lineage>
        <taxon>Eukaryota</taxon>
        <taxon>Viridiplantae</taxon>
        <taxon>Streptophyta</taxon>
        <taxon>Embryophyta</taxon>
        <taxon>Tracheophyta</taxon>
        <taxon>Spermatophyta</taxon>
        <taxon>Magnoliopsida</taxon>
        <taxon>eudicotyledons</taxon>
        <taxon>Gunneridae</taxon>
        <taxon>Pentapetalae</taxon>
        <taxon>rosids</taxon>
        <taxon>fabids</taxon>
        <taxon>Fabales</taxon>
        <taxon>Fabaceae</taxon>
        <taxon>Papilionoideae</taxon>
        <taxon>50 kb inversion clade</taxon>
        <taxon>dalbergioids sensu lato</taxon>
        <taxon>Dalbergieae</taxon>
        <taxon>Pterocarpus clade</taxon>
        <taxon>Stylosanthes</taxon>
    </lineage>
</organism>
<reference evidence="2 3" key="1">
    <citation type="journal article" date="2023" name="Plants (Basel)">
        <title>Bridging the Gap: Combining Genomics and Transcriptomics Approaches to Understand Stylosanthes scabra, an Orphan Legume from the Brazilian Caatinga.</title>
        <authorList>
            <person name="Ferreira-Neto J.R.C."/>
            <person name="da Silva M.D."/>
            <person name="Binneck E."/>
            <person name="de Melo N.F."/>
            <person name="da Silva R.H."/>
            <person name="de Melo A.L.T.M."/>
            <person name="Pandolfi V."/>
            <person name="Bustamante F.O."/>
            <person name="Brasileiro-Vidal A.C."/>
            <person name="Benko-Iseppon A.M."/>
        </authorList>
    </citation>
    <scope>NUCLEOTIDE SEQUENCE [LARGE SCALE GENOMIC DNA]</scope>
    <source>
        <tissue evidence="2">Leaves</tissue>
    </source>
</reference>
<dbReference type="EMBL" id="JASCZI010181944">
    <property type="protein sequence ID" value="MED6186502.1"/>
    <property type="molecule type" value="Genomic_DNA"/>
</dbReference>
<proteinExistence type="predicted"/>
<gene>
    <name evidence="2" type="ORF">PIB30_067339</name>
</gene>
<feature type="compositionally biased region" description="Basic and acidic residues" evidence="1">
    <location>
        <begin position="94"/>
        <end position="109"/>
    </location>
</feature>
<name>A0ABU6WKX2_9FABA</name>
<feature type="region of interest" description="Disordered" evidence="1">
    <location>
        <begin position="86"/>
        <end position="109"/>
    </location>
</feature>
<sequence length="163" mass="18862">MDDFYSVAEKQKQRLAAWFNSISTRGPNGARLEDASYDHPQMVNSSNSTFTPSYKLDMKDLVEDAVSGDVFLEESKMRPVSQRIVGCEESENQEEQKKHLRKEESETKSDYFSEYQQKIFEKQNEHCEEDLQSASILLSENFISIMVSAEDINVDRQEIRQST</sequence>
<evidence type="ECO:0000313" key="3">
    <source>
        <dbReference type="Proteomes" id="UP001341840"/>
    </source>
</evidence>
<comment type="caution">
    <text evidence="2">The sequence shown here is derived from an EMBL/GenBank/DDBJ whole genome shotgun (WGS) entry which is preliminary data.</text>
</comment>
<keyword evidence="3" id="KW-1185">Reference proteome</keyword>
<evidence type="ECO:0000313" key="2">
    <source>
        <dbReference type="EMBL" id="MED6186502.1"/>
    </source>
</evidence>
<dbReference type="Proteomes" id="UP001341840">
    <property type="component" value="Unassembled WGS sequence"/>
</dbReference>
<accession>A0ABU6WKX2</accession>
<protein>
    <submittedName>
        <fullName evidence="2">Uncharacterized protein</fullName>
    </submittedName>
</protein>